<name>A0ACC3B708_9EURO</name>
<dbReference type="EMBL" id="JAOPJF010000020">
    <property type="protein sequence ID" value="KAK1146056.1"/>
    <property type="molecule type" value="Genomic_DNA"/>
</dbReference>
<evidence type="ECO:0000313" key="2">
    <source>
        <dbReference type="Proteomes" id="UP001177260"/>
    </source>
</evidence>
<reference evidence="1 2" key="1">
    <citation type="journal article" date="2023" name="ACS Omega">
        <title>Identification of the Neoaspergillic Acid Biosynthesis Gene Cluster by Establishing an In Vitro CRISPR-Ribonucleoprotein Genetic System in Aspergillus melleus.</title>
        <authorList>
            <person name="Yuan B."/>
            <person name="Grau M.F."/>
            <person name="Murata R.M."/>
            <person name="Torok T."/>
            <person name="Venkateswaran K."/>
            <person name="Stajich J.E."/>
            <person name="Wang C.C.C."/>
        </authorList>
    </citation>
    <scope>NUCLEOTIDE SEQUENCE [LARGE SCALE GENOMIC DNA]</scope>
    <source>
        <strain evidence="1 2">IMV 1140</strain>
    </source>
</reference>
<keyword evidence="2" id="KW-1185">Reference proteome</keyword>
<organism evidence="1 2">
    <name type="scientific">Aspergillus melleus</name>
    <dbReference type="NCBI Taxonomy" id="138277"/>
    <lineage>
        <taxon>Eukaryota</taxon>
        <taxon>Fungi</taxon>
        <taxon>Dikarya</taxon>
        <taxon>Ascomycota</taxon>
        <taxon>Pezizomycotina</taxon>
        <taxon>Eurotiomycetes</taxon>
        <taxon>Eurotiomycetidae</taxon>
        <taxon>Eurotiales</taxon>
        <taxon>Aspergillaceae</taxon>
        <taxon>Aspergillus</taxon>
        <taxon>Aspergillus subgen. Circumdati</taxon>
    </lineage>
</organism>
<accession>A0ACC3B708</accession>
<comment type="caution">
    <text evidence="1">The sequence shown here is derived from an EMBL/GenBank/DDBJ whole genome shotgun (WGS) entry which is preliminary data.</text>
</comment>
<evidence type="ECO:0000313" key="1">
    <source>
        <dbReference type="EMBL" id="KAK1146056.1"/>
    </source>
</evidence>
<sequence length="827" mass="93009">MLHTRFFPLSPPASKLRPPPLAQAIDPSRGVLGVRQSISSTVRILAKADVPIMLRLWSRAAQAQSTCGCVSCLSTSSGGLASRTASAASKRRLRIGNSVTALYTSIFAAAALVDAQGKDQRRLEWKEKIAAVKEEVNELMDEERRLLEALASRQKPRLFNATFHARQDRPFQMTPEIFSRRPGQLSLRSYHTETAAVNSRENYNEEAEMDDSLGPDTVKENSNLYSELSSEGTWDTVIPRESLGSALDDDTPDDLFVLPVGMQDMDTTTDPRESPLGRDERGFYHQKNTIPKWLAKDKARMKAIRIIALRQLALRFMLRPTIAHDYLGLRAAPDIGRTQPGLRTQQLLSELHKLRHRMYKLKTRRRANFEDLIPRNDLVDEYKFSDVDRRIRRDVENYLCGVSSLDELLIKLAHSLSHALDPDRVVLGLKYMLLAFTRTRQTDLSELVLKAILPNKFPLNSSLVLAILSHNYKSKNLRGWEMFLDMLRGENFPIELGKLGLYKRHVVNGVDITIPPLSSTNAVVFSTLILGCLNLDQPDRANAYLSYARSVGYMDSFPTLNAYLKFYANRKDWPQGLQTMKRALAFIVSSTEHSESQLERLISLMVRFCDQCEAYDMSEALIAGAVNSGFDWQFAMKQKDLMFPADLDYKRWEKARNTSSADMSKKPTCEKSHAFVNTISDKLNGLAEPDPESAHRWQKLSETYAQQVLSAAVSGSRTEYKQAVLTGQRENQPTSQPPDVDGQTSSSSYAQNIAQAHQREISSLKDEVSQLKRMVFELTQTASNNPTAAPEQVTSPTDLGQLKTQLSTTKTGPLESPAHITIEYLKS</sequence>
<gene>
    <name evidence="1" type="ORF">N8T08_003704</name>
</gene>
<dbReference type="Proteomes" id="UP001177260">
    <property type="component" value="Unassembled WGS sequence"/>
</dbReference>
<proteinExistence type="predicted"/>
<protein>
    <submittedName>
        <fullName evidence="1">Uncharacterized protein</fullName>
    </submittedName>
</protein>